<feature type="non-terminal residue" evidence="1">
    <location>
        <position position="1"/>
    </location>
</feature>
<dbReference type="Proteomes" id="UP001190700">
    <property type="component" value="Unassembled WGS sequence"/>
</dbReference>
<dbReference type="AlphaFoldDB" id="A0AAE0CHI2"/>
<accession>A0AAE0CHI2</accession>
<gene>
    <name evidence="1" type="ORF">CYMTET_36334</name>
</gene>
<sequence>RAKQHLLGARPFFKCPELPTLRHTRARFDASSQRPPTPPFDPLQSIFASRRVDTDGQSLYAVETAFLRNLDLDWRRITKKTTFRKLELVAHAAWMRLRAQQACLTAIWGGAGRSGFGQHIQLSCKTWGSDSFDAYLGQIKEGLRKWYEGLCRIFVFYCMAGSTMGEKAFQMSLNQFSAFAKDARIPVEGSRHCRQSDLDTMFISTNYEEEKGTIESETNDDRSLMRFEFVEIVVRMALAKYVKNAEVPELHLAVERLCEETSASMPSEALLDTNEFRRTRLYVEAMHHTVSTNFELLEALYIYYKARSGSKQLRQEDFFQMVTALQLVGSELLSKREVKLAFVWSQLPVVDEINNLRRFTTLTLFDFIEALARMTDVLCPPTEEEITAYAGDEMTASSTTAALRDYYRRVAAGEPDRLRRLSRGFSTPNTRPLVSKFGALVQLLQAHAMGMTNSDNMRDAVKRLLALAKEGF</sequence>
<evidence type="ECO:0000313" key="2">
    <source>
        <dbReference type="Proteomes" id="UP001190700"/>
    </source>
</evidence>
<evidence type="ECO:0000313" key="1">
    <source>
        <dbReference type="EMBL" id="KAK3254449.1"/>
    </source>
</evidence>
<reference evidence="1 2" key="1">
    <citation type="journal article" date="2015" name="Genome Biol. Evol.">
        <title>Comparative Genomics of a Bacterivorous Green Alga Reveals Evolutionary Causalities and Consequences of Phago-Mixotrophic Mode of Nutrition.</title>
        <authorList>
            <person name="Burns J.A."/>
            <person name="Paasch A."/>
            <person name="Narechania A."/>
            <person name="Kim E."/>
        </authorList>
    </citation>
    <scope>NUCLEOTIDE SEQUENCE [LARGE SCALE GENOMIC DNA]</scope>
    <source>
        <strain evidence="1 2">PLY_AMNH</strain>
    </source>
</reference>
<keyword evidence="2" id="KW-1185">Reference proteome</keyword>
<protein>
    <submittedName>
        <fullName evidence="1">Uncharacterized protein</fullName>
    </submittedName>
</protein>
<name>A0AAE0CHI2_9CHLO</name>
<proteinExistence type="predicted"/>
<comment type="caution">
    <text evidence="1">The sequence shown here is derived from an EMBL/GenBank/DDBJ whole genome shotgun (WGS) entry which is preliminary data.</text>
</comment>
<dbReference type="EMBL" id="LGRX02023576">
    <property type="protein sequence ID" value="KAK3254449.1"/>
    <property type="molecule type" value="Genomic_DNA"/>
</dbReference>
<organism evidence="1 2">
    <name type="scientific">Cymbomonas tetramitiformis</name>
    <dbReference type="NCBI Taxonomy" id="36881"/>
    <lineage>
        <taxon>Eukaryota</taxon>
        <taxon>Viridiplantae</taxon>
        <taxon>Chlorophyta</taxon>
        <taxon>Pyramimonadophyceae</taxon>
        <taxon>Pyramimonadales</taxon>
        <taxon>Pyramimonadaceae</taxon>
        <taxon>Cymbomonas</taxon>
    </lineage>
</organism>